<dbReference type="AlphaFoldDB" id="A0A434ATS9"/>
<sequence length="364" mass="42873">MRLKQIIKEYFNYSKSEQNGLIILLVLLFSILIISEILDSKEDDQAFFERKEQSYLDSLMQSIETKSVTKNRDSLFFFNPNIANKLTLSKLGFNDFQINNILKYRLKGGWFYRKSDLMKIYGIHKSEYNRVLAYIKIDSKKTIIKENFNKIEVVDKYFYFDPNTISPLIWDSFGVSRKISYRIQKYLATGARFQTPSDLRKIYGFDSLKLNRLIPFVSIKASVQNKDSLQSVPLLDLNLADTNQLKRLPGIGSVLSSRIVKYKKVLGGYIEKRQLLEVYGISKSEYERIKNFITIDIHDISYLNLNSIHLDQLKKHPYISNRLALDIIRYRDRNGKYKRKEELLSKRIVDDSIYKKIVPYLRLN</sequence>
<dbReference type="Gene3D" id="1.10.150.280">
    <property type="entry name" value="AF1531-like domain"/>
    <property type="match status" value="1"/>
</dbReference>
<dbReference type="EMBL" id="RJJX01000015">
    <property type="protein sequence ID" value="RUT77823.1"/>
    <property type="molecule type" value="Genomic_DNA"/>
</dbReference>
<dbReference type="Proteomes" id="UP000282985">
    <property type="component" value="Unassembled WGS sequence"/>
</dbReference>
<dbReference type="PANTHER" id="PTHR21180:SF32">
    <property type="entry name" value="ENDONUCLEASE_EXONUCLEASE_PHOSPHATASE FAMILY DOMAIN-CONTAINING PROTEIN 1"/>
    <property type="match status" value="1"/>
</dbReference>
<evidence type="ECO:0000256" key="1">
    <source>
        <dbReference type="SAM" id="Phobius"/>
    </source>
</evidence>
<gene>
    <name evidence="2" type="ORF">DLK05_11545</name>
</gene>
<keyword evidence="1" id="KW-0472">Membrane</keyword>
<dbReference type="PANTHER" id="PTHR21180">
    <property type="entry name" value="ENDONUCLEASE/EXONUCLEASE/PHOSPHATASE FAMILY DOMAIN-CONTAINING PROTEIN 1"/>
    <property type="match status" value="1"/>
</dbReference>
<reference evidence="2 3" key="1">
    <citation type="submission" date="2018-11" db="EMBL/GenBank/DDBJ databases">
        <title>Parancylomarina longa gen. nov., sp. nov., isolated from sediments of southern Okinawa.</title>
        <authorList>
            <person name="Fu T."/>
        </authorList>
    </citation>
    <scope>NUCLEOTIDE SEQUENCE [LARGE SCALE GENOMIC DNA]</scope>
    <source>
        <strain evidence="2 3">T3-2 S1-C</strain>
    </source>
</reference>
<dbReference type="OrthoDB" id="981124at2"/>
<comment type="caution">
    <text evidence="2">The sequence shown here is derived from an EMBL/GenBank/DDBJ whole genome shotgun (WGS) entry which is preliminary data.</text>
</comment>
<name>A0A434ATS9_9BACT</name>
<feature type="transmembrane region" description="Helical" evidence="1">
    <location>
        <begin position="21"/>
        <end position="38"/>
    </location>
</feature>
<dbReference type="InterPro" id="IPR010994">
    <property type="entry name" value="RuvA_2-like"/>
</dbReference>
<keyword evidence="3" id="KW-1185">Reference proteome</keyword>
<dbReference type="InterPro" id="IPR051675">
    <property type="entry name" value="Endo/Exo/Phosphatase_dom_1"/>
</dbReference>
<evidence type="ECO:0000313" key="2">
    <source>
        <dbReference type="EMBL" id="RUT77823.1"/>
    </source>
</evidence>
<accession>A0A434ATS9</accession>
<protein>
    <recommendedName>
        <fullName evidence="4">Helix-hairpin-helix domain-containing protein</fullName>
    </recommendedName>
</protein>
<dbReference type="SUPFAM" id="SSF47781">
    <property type="entry name" value="RuvA domain 2-like"/>
    <property type="match status" value="4"/>
</dbReference>
<keyword evidence="1" id="KW-1133">Transmembrane helix</keyword>
<dbReference type="Pfam" id="PF12836">
    <property type="entry name" value="HHH_3"/>
    <property type="match status" value="2"/>
</dbReference>
<organism evidence="2 3">
    <name type="scientific">Ancylomarina longa</name>
    <dbReference type="NCBI Taxonomy" id="2487017"/>
    <lineage>
        <taxon>Bacteria</taxon>
        <taxon>Pseudomonadati</taxon>
        <taxon>Bacteroidota</taxon>
        <taxon>Bacteroidia</taxon>
        <taxon>Marinilabiliales</taxon>
        <taxon>Marinifilaceae</taxon>
        <taxon>Ancylomarina</taxon>
    </lineage>
</organism>
<proteinExistence type="predicted"/>
<dbReference type="Gene3D" id="1.10.150.320">
    <property type="entry name" value="Photosystem II 12 kDa extrinsic protein"/>
    <property type="match status" value="1"/>
</dbReference>
<keyword evidence="1" id="KW-0812">Transmembrane</keyword>
<dbReference type="RefSeq" id="WP_127344125.1">
    <property type="nucleotide sequence ID" value="NZ_RJJX01000015.1"/>
</dbReference>
<dbReference type="GO" id="GO:0015628">
    <property type="term" value="P:protein secretion by the type II secretion system"/>
    <property type="evidence" value="ECO:0007669"/>
    <property type="project" value="TreeGrafter"/>
</dbReference>
<evidence type="ECO:0000313" key="3">
    <source>
        <dbReference type="Proteomes" id="UP000282985"/>
    </source>
</evidence>
<dbReference type="GO" id="GO:0015627">
    <property type="term" value="C:type II protein secretion system complex"/>
    <property type="evidence" value="ECO:0007669"/>
    <property type="project" value="TreeGrafter"/>
</dbReference>
<evidence type="ECO:0008006" key="4">
    <source>
        <dbReference type="Google" id="ProtNLM"/>
    </source>
</evidence>